<dbReference type="InterPro" id="IPR011032">
    <property type="entry name" value="GroES-like_sf"/>
</dbReference>
<sequence length="388" mass="40986">MAYRQGDADLAEAGRTTRRIANLNGAFCNTFVEFGGHESAIGHGQYRMGYRALMPDRNRRFLLRERPTGRIGLDTFELSEVPIPDIGDGEALVRVDWISLDPTNRTWINETPTYLPPVGIGEVMRAGGLGKVVASKNPNYVVGQIVQGFVGWQEYAVASDTVPLLPIDVAEGVSPSTYMGALGITGLTAWIGIREIGKPQPGETVVVSAAAGAVGSVAGQLAKADGARVVGIAGGPEKCALLTEQLGFDVAVDHRADDWAAQLVAATPDGVDVDFENVGGDIMDAIFARLNTGARVALCGLISGYNDADPPPGPRAFGNLLIQRVTLQGFIVLDHFGRAPEAIGEIAGLIAKGELTPLETVVEGFEQLPTAINMLFDGKNVGKLVVKV</sequence>
<dbReference type="Gene3D" id="3.90.180.10">
    <property type="entry name" value="Medium-chain alcohol dehydrogenases, catalytic domain"/>
    <property type="match status" value="1"/>
</dbReference>
<dbReference type="AlphaFoldDB" id="A0A653EXU4"/>
<dbReference type="InterPro" id="IPR045010">
    <property type="entry name" value="MDR_fam"/>
</dbReference>
<dbReference type="EMBL" id="LR589128">
    <property type="protein sequence ID" value="VTP02163.1"/>
    <property type="molecule type" value="Genomic_DNA"/>
</dbReference>
<dbReference type="Pfam" id="PF00107">
    <property type="entry name" value="ADH_zinc_N"/>
    <property type="match status" value="1"/>
</dbReference>
<dbReference type="InterPro" id="IPR041694">
    <property type="entry name" value="ADH_N_2"/>
</dbReference>
<dbReference type="InterPro" id="IPR020843">
    <property type="entry name" value="ER"/>
</dbReference>
<dbReference type="SMART" id="SM00829">
    <property type="entry name" value="PKS_ER"/>
    <property type="match status" value="1"/>
</dbReference>
<dbReference type="InterPro" id="IPR036291">
    <property type="entry name" value="NAD(P)-bd_dom_sf"/>
</dbReference>
<evidence type="ECO:0000259" key="2">
    <source>
        <dbReference type="SMART" id="SM00829"/>
    </source>
</evidence>
<proteinExistence type="predicted"/>
<dbReference type="SUPFAM" id="SSF51735">
    <property type="entry name" value="NAD(P)-binding Rossmann-fold domains"/>
    <property type="match status" value="1"/>
</dbReference>
<accession>A0A653EXU4</accession>
<dbReference type="GO" id="GO:0016628">
    <property type="term" value="F:oxidoreductase activity, acting on the CH-CH group of donors, NAD or NADP as acceptor"/>
    <property type="evidence" value="ECO:0007669"/>
    <property type="project" value="InterPro"/>
</dbReference>
<dbReference type="SUPFAM" id="SSF50129">
    <property type="entry name" value="GroES-like"/>
    <property type="match status" value="1"/>
</dbReference>
<name>A0A653EXU4_9MYCO</name>
<dbReference type="CDD" id="cd05288">
    <property type="entry name" value="PGDH"/>
    <property type="match status" value="1"/>
</dbReference>
<feature type="domain" description="Enoyl reductase (ER)" evidence="2">
    <location>
        <begin position="72"/>
        <end position="386"/>
    </location>
</feature>
<reference evidence="3" key="1">
    <citation type="submission" date="2019-05" db="EMBL/GenBank/DDBJ databases">
        <authorList>
            <person name="Naeem R."/>
            <person name="Antony C."/>
            <person name="Guan Q."/>
        </authorList>
    </citation>
    <scope>NUCLEOTIDE SEQUENCE</scope>
    <source>
        <strain evidence="3">2</strain>
    </source>
</reference>
<dbReference type="Gene3D" id="3.40.50.720">
    <property type="entry name" value="NAD(P)-binding Rossmann-like Domain"/>
    <property type="match status" value="1"/>
</dbReference>
<dbReference type="PANTHER" id="PTHR43205">
    <property type="entry name" value="PROSTAGLANDIN REDUCTASE"/>
    <property type="match status" value="1"/>
</dbReference>
<keyword evidence="1" id="KW-0560">Oxidoreductase</keyword>
<protein>
    <submittedName>
        <fullName evidence="3">NADPH-dependent curcumin reductase</fullName>
    </submittedName>
</protein>
<gene>
    <name evidence="3" type="primary">curA</name>
    <name evidence="3" type="ORF">BIN_B_04398</name>
</gene>
<evidence type="ECO:0000313" key="3">
    <source>
        <dbReference type="EMBL" id="VTP02163.1"/>
    </source>
</evidence>
<dbReference type="Pfam" id="PF16884">
    <property type="entry name" value="ADH_N_2"/>
    <property type="match status" value="1"/>
</dbReference>
<dbReference type="PANTHER" id="PTHR43205:SF7">
    <property type="entry name" value="PROSTAGLANDIN REDUCTASE 1"/>
    <property type="match status" value="1"/>
</dbReference>
<dbReference type="FunFam" id="3.40.50.720:FF:000121">
    <property type="entry name" value="Prostaglandin reductase 2"/>
    <property type="match status" value="1"/>
</dbReference>
<organism evidence="3">
    <name type="scientific">Mycobacterium riyadhense</name>
    <dbReference type="NCBI Taxonomy" id="486698"/>
    <lineage>
        <taxon>Bacteria</taxon>
        <taxon>Bacillati</taxon>
        <taxon>Actinomycetota</taxon>
        <taxon>Actinomycetes</taxon>
        <taxon>Mycobacteriales</taxon>
        <taxon>Mycobacteriaceae</taxon>
        <taxon>Mycobacterium</taxon>
    </lineage>
</organism>
<evidence type="ECO:0000256" key="1">
    <source>
        <dbReference type="ARBA" id="ARBA00023002"/>
    </source>
</evidence>
<dbReference type="InterPro" id="IPR013149">
    <property type="entry name" value="ADH-like_C"/>
</dbReference>